<feature type="signal peptide" evidence="1">
    <location>
        <begin position="1"/>
        <end position="26"/>
    </location>
</feature>
<name>A0AAE0XSE0_9GAST</name>
<reference evidence="2" key="1">
    <citation type="journal article" date="2023" name="G3 (Bethesda)">
        <title>A reference genome for the long-term kleptoplast-retaining sea slug Elysia crispata morphotype clarki.</title>
        <authorList>
            <person name="Eastman K.E."/>
            <person name="Pendleton A.L."/>
            <person name="Shaikh M.A."/>
            <person name="Suttiyut T."/>
            <person name="Ogas R."/>
            <person name="Tomko P."/>
            <person name="Gavelis G."/>
            <person name="Widhalm J.R."/>
            <person name="Wisecaver J.H."/>
        </authorList>
    </citation>
    <scope>NUCLEOTIDE SEQUENCE</scope>
    <source>
        <strain evidence="2">ECLA1</strain>
    </source>
</reference>
<feature type="chain" id="PRO_5042033093" evidence="1">
    <location>
        <begin position="27"/>
        <end position="104"/>
    </location>
</feature>
<evidence type="ECO:0000256" key="1">
    <source>
        <dbReference type="SAM" id="SignalP"/>
    </source>
</evidence>
<accession>A0AAE0XSE0</accession>
<proteinExistence type="predicted"/>
<evidence type="ECO:0000313" key="2">
    <source>
        <dbReference type="EMBL" id="KAK3707697.1"/>
    </source>
</evidence>
<comment type="caution">
    <text evidence="2">The sequence shown here is derived from an EMBL/GenBank/DDBJ whole genome shotgun (WGS) entry which is preliminary data.</text>
</comment>
<organism evidence="2 3">
    <name type="scientific">Elysia crispata</name>
    <name type="common">lettuce slug</name>
    <dbReference type="NCBI Taxonomy" id="231223"/>
    <lineage>
        <taxon>Eukaryota</taxon>
        <taxon>Metazoa</taxon>
        <taxon>Spiralia</taxon>
        <taxon>Lophotrochozoa</taxon>
        <taxon>Mollusca</taxon>
        <taxon>Gastropoda</taxon>
        <taxon>Heterobranchia</taxon>
        <taxon>Euthyneura</taxon>
        <taxon>Panpulmonata</taxon>
        <taxon>Sacoglossa</taxon>
        <taxon>Placobranchoidea</taxon>
        <taxon>Plakobranchidae</taxon>
        <taxon>Elysia</taxon>
    </lineage>
</organism>
<dbReference type="AlphaFoldDB" id="A0AAE0XSE0"/>
<keyword evidence="3" id="KW-1185">Reference proteome</keyword>
<evidence type="ECO:0000313" key="3">
    <source>
        <dbReference type="Proteomes" id="UP001283361"/>
    </source>
</evidence>
<dbReference type="EMBL" id="JAWDGP010007710">
    <property type="protein sequence ID" value="KAK3707697.1"/>
    <property type="molecule type" value="Genomic_DNA"/>
</dbReference>
<dbReference type="Proteomes" id="UP001283361">
    <property type="component" value="Unassembled WGS sequence"/>
</dbReference>
<sequence>MTSWRCYAPLGLVLCLSALLIEHSSAQQCVELYEECTSRPCCQTLGSTICWRYQDGRGFCFAESTTTEASCQFAPCIGACNCCPSSPNCVPSPIPGATGNLCFP</sequence>
<protein>
    <submittedName>
        <fullName evidence="2">Uncharacterized protein</fullName>
    </submittedName>
</protein>
<gene>
    <name evidence="2" type="ORF">RRG08_050512</name>
</gene>
<keyword evidence="1" id="KW-0732">Signal</keyword>